<accession>A0A857NCC6</accession>
<feature type="transmembrane region" description="Helical" evidence="1">
    <location>
        <begin position="312"/>
        <end position="331"/>
    </location>
</feature>
<dbReference type="AlphaFoldDB" id="A0A857NCC6"/>
<name>A0A857NCC6_9BACT</name>
<evidence type="ECO:0000313" key="4">
    <source>
        <dbReference type="Proteomes" id="UP000463983"/>
    </source>
</evidence>
<evidence type="ECO:0000256" key="2">
    <source>
        <dbReference type="SAM" id="SignalP"/>
    </source>
</evidence>
<sequence>MRTTIFLFIFLTNLFLFSASPAQAECCAASSSTCTGPFTCEGGELICTTSAECPRDPSCFDSGQPCNSLKPCCEEGFACSPTTSTCLSTAAPTPGPEPRPIECALAHIGAGRGGQNWDVTYCVAADTIEDLHRVAQITGICRRGATSILGQYVNNCSCHDDDWYDNPLTAVGARAVCCVAGLGRCPSAVRTTQSVSGQFPTLFDPNTNRYYTCFTLQGIDRNVGIMEVQIKDADGQQVCSVPRVTVAPGNYSWWEYFDNTLETRFDTSLPFYEDPTEQDRYDLTCSTVTGKRGINTAIGCIAVKPVEFTQDFLTVSIGIGGGIALLLLLYATALITLSQGNPQKIQSGQQIIAAVIQGLILITLSVVMLNFLGINILNLPGLQ</sequence>
<protein>
    <submittedName>
        <fullName evidence="3">Uncharacterized protein</fullName>
    </submittedName>
</protein>
<dbReference type="RefSeq" id="WP_161931575.1">
    <property type="nucleotide sequence ID" value="NZ_CP047901.1"/>
</dbReference>
<evidence type="ECO:0000313" key="3">
    <source>
        <dbReference type="EMBL" id="QHO63181.1"/>
    </source>
</evidence>
<reference evidence="4" key="1">
    <citation type="journal article" date="2020" name="Microorganisms">
        <title>Complete Genome of a Member of a New Bacterial Lineage in the Microgenomates Group Reveals an Unusual Nucleotide Composition Disparity Between Two Strands of DNA and Limited Metabolic Potential.</title>
        <authorList>
            <person name="Kadnikov V.V."/>
            <person name="Mardanov A.V."/>
            <person name="Beletsky A.V."/>
            <person name="Karnachuk O.V."/>
            <person name="Ravin N.V."/>
        </authorList>
    </citation>
    <scope>NUCLEOTIDE SEQUENCE [LARGE SCALE GENOMIC DNA]</scope>
</reference>
<feature type="chain" id="PRO_5032801893" evidence="2">
    <location>
        <begin position="25"/>
        <end position="383"/>
    </location>
</feature>
<keyword evidence="4" id="KW-1185">Reference proteome</keyword>
<gene>
    <name evidence="3" type="ORF">MICH65_0200</name>
</gene>
<proteinExistence type="predicted"/>
<keyword evidence="1" id="KW-0472">Membrane</keyword>
<dbReference type="EMBL" id="CP047901">
    <property type="protein sequence ID" value="QHO63181.1"/>
    <property type="molecule type" value="Genomic_DNA"/>
</dbReference>
<keyword evidence="1" id="KW-1133">Transmembrane helix</keyword>
<keyword evidence="1" id="KW-0812">Transmembrane</keyword>
<feature type="transmembrane region" description="Helical" evidence="1">
    <location>
        <begin position="351"/>
        <end position="377"/>
    </location>
</feature>
<dbReference type="Proteomes" id="UP000463983">
    <property type="component" value="Chromosome"/>
</dbReference>
<evidence type="ECO:0000256" key="1">
    <source>
        <dbReference type="SAM" id="Phobius"/>
    </source>
</evidence>
<dbReference type="KEGG" id="caqa:MICH65_0200"/>
<feature type="signal peptide" evidence="2">
    <location>
        <begin position="1"/>
        <end position="24"/>
    </location>
</feature>
<organism evidence="3 4">
    <name type="scientific">Candidatus Chazhemtobacterium aquaticus</name>
    <dbReference type="NCBI Taxonomy" id="2715735"/>
    <lineage>
        <taxon>Bacteria</taxon>
        <taxon>Candidatus Chazhemtobacteraceae</taxon>
        <taxon>Candidatus Chazhemtobacterium</taxon>
    </lineage>
</organism>
<keyword evidence="2" id="KW-0732">Signal</keyword>